<dbReference type="SUPFAM" id="SSF56112">
    <property type="entry name" value="Protein kinase-like (PK-like)"/>
    <property type="match status" value="1"/>
</dbReference>
<dbReference type="PANTHER" id="PTHR24346">
    <property type="entry name" value="MAP/MICROTUBULE AFFINITY-REGULATING KINASE"/>
    <property type="match status" value="1"/>
</dbReference>
<dbReference type="Proteomes" id="UP000054558">
    <property type="component" value="Unassembled WGS sequence"/>
</dbReference>
<evidence type="ECO:0000256" key="1">
    <source>
        <dbReference type="ARBA" id="ARBA00022741"/>
    </source>
</evidence>
<dbReference type="Gene3D" id="1.10.510.10">
    <property type="entry name" value="Transferase(Phosphotransferase) domain 1"/>
    <property type="match status" value="1"/>
</dbReference>
<keyword evidence="7" id="KW-1185">Reference proteome</keyword>
<dbReference type="EMBL" id="DF237074">
    <property type="protein sequence ID" value="GAQ82828.1"/>
    <property type="molecule type" value="Genomic_DNA"/>
</dbReference>
<dbReference type="GO" id="GO:0005524">
    <property type="term" value="F:ATP binding"/>
    <property type="evidence" value="ECO:0007669"/>
    <property type="project" value="UniProtKB-UniRule"/>
</dbReference>
<keyword evidence="6" id="KW-0808">Transferase</keyword>
<evidence type="ECO:0000313" key="7">
    <source>
        <dbReference type="Proteomes" id="UP000054558"/>
    </source>
</evidence>
<name>A0A1Y1I3Z9_KLENI</name>
<dbReference type="STRING" id="105231.A0A1Y1I3Z9"/>
<dbReference type="PROSITE" id="PS00107">
    <property type="entry name" value="PROTEIN_KINASE_ATP"/>
    <property type="match status" value="1"/>
</dbReference>
<dbReference type="PROSITE" id="PS00109">
    <property type="entry name" value="PROTEIN_KINASE_TYR"/>
    <property type="match status" value="1"/>
</dbReference>
<evidence type="ECO:0000313" key="6">
    <source>
        <dbReference type="EMBL" id="GAQ82828.1"/>
    </source>
</evidence>
<dbReference type="InterPro" id="IPR011009">
    <property type="entry name" value="Kinase-like_dom_sf"/>
</dbReference>
<reference evidence="6 7" key="1">
    <citation type="journal article" date="2014" name="Nat. Commun.">
        <title>Klebsormidium flaccidum genome reveals primary factors for plant terrestrial adaptation.</title>
        <authorList>
            <person name="Hori K."/>
            <person name="Maruyama F."/>
            <person name="Fujisawa T."/>
            <person name="Togashi T."/>
            <person name="Yamamoto N."/>
            <person name="Seo M."/>
            <person name="Sato S."/>
            <person name="Yamada T."/>
            <person name="Mori H."/>
            <person name="Tajima N."/>
            <person name="Moriyama T."/>
            <person name="Ikeuchi M."/>
            <person name="Watanabe M."/>
            <person name="Wada H."/>
            <person name="Kobayashi K."/>
            <person name="Saito M."/>
            <person name="Masuda T."/>
            <person name="Sasaki-Sekimoto Y."/>
            <person name="Mashiguchi K."/>
            <person name="Awai K."/>
            <person name="Shimojima M."/>
            <person name="Masuda S."/>
            <person name="Iwai M."/>
            <person name="Nobusawa T."/>
            <person name="Narise T."/>
            <person name="Kondo S."/>
            <person name="Saito H."/>
            <person name="Sato R."/>
            <person name="Murakawa M."/>
            <person name="Ihara Y."/>
            <person name="Oshima-Yamada Y."/>
            <person name="Ohtaka K."/>
            <person name="Satoh M."/>
            <person name="Sonobe K."/>
            <person name="Ishii M."/>
            <person name="Ohtani R."/>
            <person name="Kanamori-Sato M."/>
            <person name="Honoki R."/>
            <person name="Miyazaki D."/>
            <person name="Mochizuki H."/>
            <person name="Umetsu J."/>
            <person name="Higashi K."/>
            <person name="Shibata D."/>
            <person name="Kamiya Y."/>
            <person name="Sato N."/>
            <person name="Nakamura Y."/>
            <person name="Tabata S."/>
            <person name="Ida S."/>
            <person name="Kurokawa K."/>
            <person name="Ohta H."/>
        </authorList>
    </citation>
    <scope>NUCLEOTIDE SEQUENCE [LARGE SCALE GENOMIC DNA]</scope>
    <source>
        <strain evidence="6 7">NIES-2285</strain>
    </source>
</reference>
<dbReference type="PROSITE" id="PS50011">
    <property type="entry name" value="PROTEIN_KINASE_DOM"/>
    <property type="match status" value="1"/>
</dbReference>
<evidence type="ECO:0000256" key="3">
    <source>
        <dbReference type="ARBA" id="ARBA00058225"/>
    </source>
</evidence>
<keyword evidence="6" id="KW-0418">Kinase</keyword>
<keyword evidence="1 4" id="KW-0547">Nucleotide-binding</keyword>
<dbReference type="GO" id="GO:0005737">
    <property type="term" value="C:cytoplasm"/>
    <property type="evidence" value="ECO:0000318"/>
    <property type="project" value="GO_Central"/>
</dbReference>
<feature type="binding site" evidence="4">
    <location>
        <position position="39"/>
    </location>
    <ligand>
        <name>ATP</name>
        <dbReference type="ChEBI" id="CHEBI:30616"/>
    </ligand>
</feature>
<dbReference type="InterPro" id="IPR017441">
    <property type="entry name" value="Protein_kinase_ATP_BS"/>
</dbReference>
<comment type="function">
    <text evidence="3">CIPK serine-threonine protein kinases interact with CBL proteins. Binding of a CBL protein to the regulatory NAF domain of CIPK protein lead to the activation of the kinase in a calcium-dependent manner.</text>
</comment>
<evidence type="ECO:0000259" key="5">
    <source>
        <dbReference type="PROSITE" id="PS50011"/>
    </source>
</evidence>
<keyword evidence="2 4" id="KW-0067">ATP-binding</keyword>
<feature type="domain" description="Protein kinase" evidence="5">
    <location>
        <begin position="10"/>
        <end position="279"/>
    </location>
</feature>
<protein>
    <submittedName>
        <fullName evidence="6">SNF1-related protein kinase 2.6</fullName>
    </submittedName>
</protein>
<accession>A0A1Y1I3Z9</accession>
<dbReference type="InterPro" id="IPR000719">
    <property type="entry name" value="Prot_kinase_dom"/>
</dbReference>
<dbReference type="GO" id="GO:0035556">
    <property type="term" value="P:intracellular signal transduction"/>
    <property type="evidence" value="ECO:0000318"/>
    <property type="project" value="GO_Central"/>
</dbReference>
<organism evidence="6 7">
    <name type="scientific">Klebsormidium nitens</name>
    <name type="common">Green alga</name>
    <name type="synonym">Ulothrix nitens</name>
    <dbReference type="NCBI Taxonomy" id="105231"/>
    <lineage>
        <taxon>Eukaryota</taxon>
        <taxon>Viridiplantae</taxon>
        <taxon>Streptophyta</taxon>
        <taxon>Klebsormidiophyceae</taxon>
        <taxon>Klebsormidiales</taxon>
        <taxon>Klebsormidiaceae</taxon>
        <taxon>Klebsormidium</taxon>
    </lineage>
</organism>
<dbReference type="OrthoDB" id="530080at2759"/>
<dbReference type="Pfam" id="PF00069">
    <property type="entry name" value="Pkinase"/>
    <property type="match status" value="1"/>
</dbReference>
<evidence type="ECO:0000256" key="4">
    <source>
        <dbReference type="PROSITE-ProRule" id="PRU10141"/>
    </source>
</evidence>
<dbReference type="OMA" id="FHRTEMD"/>
<dbReference type="GO" id="GO:0004674">
    <property type="term" value="F:protein serine/threonine kinase activity"/>
    <property type="evidence" value="ECO:0000318"/>
    <property type="project" value="GO_Central"/>
</dbReference>
<dbReference type="PANTHER" id="PTHR24346:SF92">
    <property type="entry name" value="SNF1-RELATED PROTEIN KINASE 2.6"/>
    <property type="match status" value="1"/>
</dbReference>
<evidence type="ECO:0000256" key="2">
    <source>
        <dbReference type="ARBA" id="ARBA00022840"/>
    </source>
</evidence>
<dbReference type="AlphaFoldDB" id="A0A1Y1I3Z9"/>
<proteinExistence type="predicted"/>
<dbReference type="InterPro" id="IPR008266">
    <property type="entry name" value="Tyr_kinase_AS"/>
</dbReference>
<gene>
    <name evidence="6" type="ORF">KFL_001250250</name>
</gene>
<sequence length="327" mass="37421">MNPPYKLEPYEFVGLLGGGRFGTVQRMRDKRSGREVAIKFLVGGTKIDERVEREILVHRRLRHPCIPRLLEVRLTLYHLAIVMEFVEGTTLLQNLSERPHHRFAERQARFIFHQLVAIVNYLHSQGICHRDLSGNNILLKWVKVSEASKPYPVVYVCDFGMAKMEGVHSTPNSYIGTAEFVAPELLDVTAMTEGKEYDGQRADVWSMAVILLVMLTGISPFADPEAPHDQIRLFNRIRQGVYVTPQGVSPECLHFLACTLRTKPLERPSIDQLREHPWLQKDKDVAAAGYHMDDNDRYPIMAFQSEDEMRRIVHAARVINLPATSVR</sequence>
<dbReference type="FunFam" id="1.10.510.10:FF:000571">
    <property type="entry name" value="Maternal embryonic leucine zipper kinase"/>
    <property type="match status" value="1"/>
</dbReference>